<evidence type="ECO:0000256" key="5">
    <source>
        <dbReference type="ARBA" id="ARBA00022989"/>
    </source>
</evidence>
<feature type="transmembrane region" description="Helical" evidence="9">
    <location>
        <begin position="79"/>
        <end position="100"/>
    </location>
</feature>
<proteinExistence type="predicted"/>
<sequence length="196" mass="22081">MEEPVVEKKKNKDKDKEKDKTERERQTFYRVTFKNNCNLLQIADNKANIIISINALVISSTIAVLGYGSVSHMIKIDSLITILPILLFLGVILTSTMLAVQAAKPSIVGKAKTGGEKPKSSLMFFGESSRYTMDDYLVETRKMLAENATIQDHMSISLYYQGKVLDRKYKLIRKAYEVFVLGLGLGILLFVGYLIF</sequence>
<evidence type="ECO:0000313" key="11">
    <source>
        <dbReference type="EMBL" id="RIW15218.1"/>
    </source>
</evidence>
<gene>
    <name evidence="11" type="ORF">D0X99_12315</name>
</gene>
<dbReference type="GO" id="GO:0051607">
    <property type="term" value="P:defense response to virus"/>
    <property type="evidence" value="ECO:0007669"/>
    <property type="project" value="UniProtKB-KW"/>
</dbReference>
<keyword evidence="12" id="KW-1185">Reference proteome</keyword>
<evidence type="ECO:0000256" key="4">
    <source>
        <dbReference type="ARBA" id="ARBA00022741"/>
    </source>
</evidence>
<evidence type="ECO:0000259" key="10">
    <source>
        <dbReference type="Pfam" id="PF18967"/>
    </source>
</evidence>
<keyword evidence="3 9" id="KW-0812">Transmembrane</keyword>
<comment type="caution">
    <text evidence="11">The sequence shown here is derived from an EMBL/GenBank/DDBJ whole genome shotgun (WGS) entry which is preliminary data.</text>
</comment>
<protein>
    <submittedName>
        <fullName evidence="11">Metal-dependent phosphohydrolase</fullName>
    </submittedName>
</protein>
<evidence type="ECO:0000256" key="6">
    <source>
        <dbReference type="ARBA" id="ARBA00023118"/>
    </source>
</evidence>
<dbReference type="GO" id="GO:0005886">
    <property type="term" value="C:plasma membrane"/>
    <property type="evidence" value="ECO:0007669"/>
    <property type="project" value="UniProtKB-SubCell"/>
</dbReference>
<keyword evidence="6" id="KW-0051">Antiviral defense</keyword>
<evidence type="ECO:0000256" key="1">
    <source>
        <dbReference type="ARBA" id="ARBA00004236"/>
    </source>
</evidence>
<keyword evidence="4" id="KW-0547">Nucleotide-binding</keyword>
<comment type="subcellular location">
    <subcellularLocation>
        <location evidence="1">Cell membrane</location>
    </subcellularLocation>
</comment>
<evidence type="ECO:0000313" key="12">
    <source>
        <dbReference type="Proteomes" id="UP000283522"/>
    </source>
</evidence>
<evidence type="ECO:0000256" key="8">
    <source>
        <dbReference type="SAM" id="MobiDB-lite"/>
    </source>
</evidence>
<feature type="transmembrane region" description="Helical" evidence="9">
    <location>
        <begin position="49"/>
        <end position="67"/>
    </location>
</feature>
<dbReference type="InterPro" id="IPR043760">
    <property type="entry name" value="PycTM_dom"/>
</dbReference>
<dbReference type="GO" id="GO:0016787">
    <property type="term" value="F:hydrolase activity"/>
    <property type="evidence" value="ECO:0007669"/>
    <property type="project" value="UniProtKB-KW"/>
</dbReference>
<organism evidence="11 12">
    <name type="scientific">Algoriphagus lacus</name>
    <dbReference type="NCBI Taxonomy" id="2056311"/>
    <lineage>
        <taxon>Bacteria</taxon>
        <taxon>Pseudomonadati</taxon>
        <taxon>Bacteroidota</taxon>
        <taxon>Cytophagia</taxon>
        <taxon>Cytophagales</taxon>
        <taxon>Cyclobacteriaceae</taxon>
        <taxon>Algoriphagus</taxon>
    </lineage>
</organism>
<dbReference type="OrthoDB" id="5728337at2"/>
<feature type="region of interest" description="Disordered" evidence="8">
    <location>
        <begin position="1"/>
        <end position="23"/>
    </location>
</feature>
<reference evidence="11 12" key="1">
    <citation type="submission" date="2018-09" db="EMBL/GenBank/DDBJ databases">
        <authorList>
            <person name="Wang X."/>
            <person name="Du Z."/>
        </authorList>
    </citation>
    <scope>NUCLEOTIDE SEQUENCE [LARGE SCALE GENOMIC DNA]</scope>
    <source>
        <strain evidence="11 12">N3</strain>
    </source>
</reference>
<feature type="domain" description="Pycsar effector protein" evidence="10">
    <location>
        <begin position="32"/>
        <end position="192"/>
    </location>
</feature>
<dbReference type="RefSeq" id="WP_119478122.1">
    <property type="nucleotide sequence ID" value="NZ_QXML01000005.1"/>
</dbReference>
<keyword evidence="5 9" id="KW-1133">Transmembrane helix</keyword>
<dbReference type="EMBL" id="QXML01000005">
    <property type="protein sequence ID" value="RIW15218.1"/>
    <property type="molecule type" value="Genomic_DNA"/>
</dbReference>
<name>A0A418PRN5_9BACT</name>
<dbReference type="AlphaFoldDB" id="A0A418PRN5"/>
<evidence type="ECO:0000256" key="2">
    <source>
        <dbReference type="ARBA" id="ARBA00022475"/>
    </source>
</evidence>
<evidence type="ECO:0000256" key="7">
    <source>
        <dbReference type="ARBA" id="ARBA00023136"/>
    </source>
</evidence>
<keyword evidence="2" id="KW-1003">Cell membrane</keyword>
<evidence type="ECO:0000256" key="9">
    <source>
        <dbReference type="SAM" id="Phobius"/>
    </source>
</evidence>
<feature type="transmembrane region" description="Helical" evidence="9">
    <location>
        <begin position="175"/>
        <end position="195"/>
    </location>
</feature>
<keyword evidence="11" id="KW-0378">Hydrolase</keyword>
<evidence type="ECO:0000256" key="3">
    <source>
        <dbReference type="ARBA" id="ARBA00022692"/>
    </source>
</evidence>
<accession>A0A418PRN5</accession>
<dbReference type="Proteomes" id="UP000283522">
    <property type="component" value="Unassembled WGS sequence"/>
</dbReference>
<dbReference type="Pfam" id="PF18967">
    <property type="entry name" value="PycTM"/>
    <property type="match status" value="1"/>
</dbReference>
<dbReference type="GO" id="GO:0000166">
    <property type="term" value="F:nucleotide binding"/>
    <property type="evidence" value="ECO:0007669"/>
    <property type="project" value="UniProtKB-KW"/>
</dbReference>
<keyword evidence="7 9" id="KW-0472">Membrane</keyword>